<dbReference type="InterPro" id="IPR004294">
    <property type="entry name" value="Carotenoid_Oase"/>
</dbReference>
<dbReference type="PANTHER" id="PTHR10543:SF89">
    <property type="entry name" value="CAROTENOID 9,10(9',10')-CLEAVAGE DIOXYGENASE 1"/>
    <property type="match status" value="1"/>
</dbReference>
<dbReference type="EC" id="1.13.11.-" evidence="6"/>
<dbReference type="GO" id="GO:0046872">
    <property type="term" value="F:metal ion binding"/>
    <property type="evidence" value="ECO:0007669"/>
    <property type="project" value="UniProtKB-KW"/>
</dbReference>
<evidence type="ECO:0000256" key="3">
    <source>
        <dbReference type="ARBA" id="ARBA00023002"/>
    </source>
</evidence>
<proteinExistence type="inferred from homology"/>
<dbReference type="GO" id="GO:0010436">
    <property type="term" value="F:carotenoid dioxygenase activity"/>
    <property type="evidence" value="ECO:0007669"/>
    <property type="project" value="TreeGrafter"/>
</dbReference>
<dbReference type="Proteomes" id="UP000006377">
    <property type="component" value="Chromosome"/>
</dbReference>
<dbReference type="Pfam" id="PF03055">
    <property type="entry name" value="RPE65"/>
    <property type="match status" value="1"/>
</dbReference>
<keyword evidence="6" id="KW-0223">Dioxygenase</keyword>
<dbReference type="STRING" id="402881.Plav_2656"/>
<dbReference type="eggNOG" id="COG3670">
    <property type="taxonomic scope" value="Bacteria"/>
</dbReference>
<keyword evidence="4 5" id="KW-0408">Iron</keyword>
<comment type="cofactor">
    <cofactor evidence="5 6">
        <name>Fe(2+)</name>
        <dbReference type="ChEBI" id="CHEBI:29033"/>
    </cofactor>
    <text evidence="5 6">Binds 1 Fe(2+) ion per subunit.</text>
</comment>
<gene>
    <name evidence="7" type="ordered locus">Plav_2656</name>
</gene>
<feature type="binding site" evidence="5">
    <location>
        <position position="167"/>
    </location>
    <ligand>
        <name>Fe cation</name>
        <dbReference type="ChEBI" id="CHEBI:24875"/>
        <note>catalytic</note>
    </ligand>
</feature>
<dbReference type="AlphaFoldDB" id="A7HWI1"/>
<keyword evidence="2 5" id="KW-0479">Metal-binding</keyword>
<feature type="binding site" evidence="5">
    <location>
        <position position="470"/>
    </location>
    <ligand>
        <name>Fe cation</name>
        <dbReference type="ChEBI" id="CHEBI:24875"/>
        <note>catalytic</note>
    </ligand>
</feature>
<keyword evidence="8" id="KW-1185">Reference proteome</keyword>
<evidence type="ECO:0000256" key="6">
    <source>
        <dbReference type="RuleBase" id="RU364048"/>
    </source>
</evidence>
<dbReference type="HOGENOM" id="CLU_016472_0_2_5"/>
<dbReference type="GO" id="GO:0016121">
    <property type="term" value="P:carotene catabolic process"/>
    <property type="evidence" value="ECO:0007669"/>
    <property type="project" value="TreeGrafter"/>
</dbReference>
<evidence type="ECO:0000256" key="1">
    <source>
        <dbReference type="ARBA" id="ARBA00006787"/>
    </source>
</evidence>
<accession>A7HWI1</accession>
<feature type="binding site" evidence="5">
    <location>
        <position position="218"/>
    </location>
    <ligand>
        <name>Fe cation</name>
        <dbReference type="ChEBI" id="CHEBI:24875"/>
        <note>catalytic</note>
    </ligand>
</feature>
<dbReference type="PANTHER" id="PTHR10543">
    <property type="entry name" value="BETA-CAROTENE DIOXYGENASE"/>
    <property type="match status" value="1"/>
</dbReference>
<name>A7HWI1_PARL1</name>
<evidence type="ECO:0000313" key="8">
    <source>
        <dbReference type="Proteomes" id="UP000006377"/>
    </source>
</evidence>
<evidence type="ECO:0000256" key="4">
    <source>
        <dbReference type="ARBA" id="ARBA00023004"/>
    </source>
</evidence>
<dbReference type="EMBL" id="CP000774">
    <property type="protein sequence ID" value="ABS64264.1"/>
    <property type="molecule type" value="Genomic_DNA"/>
</dbReference>
<feature type="binding site" evidence="5">
    <location>
        <position position="282"/>
    </location>
    <ligand>
        <name>Fe cation</name>
        <dbReference type="ChEBI" id="CHEBI:24875"/>
        <note>catalytic</note>
    </ligand>
</feature>
<evidence type="ECO:0000256" key="2">
    <source>
        <dbReference type="ARBA" id="ARBA00022723"/>
    </source>
</evidence>
<dbReference type="RefSeq" id="WP_012111576.1">
    <property type="nucleotide sequence ID" value="NC_009719.1"/>
</dbReference>
<keyword evidence="3 6" id="KW-0560">Oxidoreductase</keyword>
<dbReference type="KEGG" id="pla:Plav_2656"/>
<protein>
    <recommendedName>
        <fullName evidence="6">Dioxygenase</fullName>
        <ecNumber evidence="6">1.13.11.-</ecNumber>
    </recommendedName>
</protein>
<dbReference type="OrthoDB" id="6636843at2"/>
<evidence type="ECO:0000256" key="5">
    <source>
        <dbReference type="PIRSR" id="PIRSR604294-1"/>
    </source>
</evidence>
<reference evidence="7 8" key="1">
    <citation type="journal article" date="2011" name="Stand. Genomic Sci.">
        <title>Complete genome sequence of Parvibaculum lavamentivorans type strain (DS-1(T)).</title>
        <authorList>
            <person name="Schleheck D."/>
            <person name="Weiss M."/>
            <person name="Pitluck S."/>
            <person name="Bruce D."/>
            <person name="Land M.L."/>
            <person name="Han S."/>
            <person name="Saunders E."/>
            <person name="Tapia R."/>
            <person name="Detter C."/>
            <person name="Brettin T."/>
            <person name="Han J."/>
            <person name="Woyke T."/>
            <person name="Goodwin L."/>
            <person name="Pennacchio L."/>
            <person name="Nolan M."/>
            <person name="Cook A.M."/>
            <person name="Kjelleberg S."/>
            <person name="Thomas T."/>
        </authorList>
    </citation>
    <scope>NUCLEOTIDE SEQUENCE [LARGE SCALE GENOMIC DNA]</scope>
    <source>
        <strain evidence="8">DS-1 / DSM 13023 / NCIMB 13966</strain>
    </source>
</reference>
<evidence type="ECO:0000313" key="7">
    <source>
        <dbReference type="EMBL" id="ABS64264.1"/>
    </source>
</evidence>
<sequence length="477" mass="53211">MSKPYPNNPFLQANFAPVQAECDAPDLVVVEGELPRELTGTLYRNGPNPMFPPLGNQHHWFLGEGMIHAIRVEDGKASYRNKWVHTEQYEAQRKAGKRLLPTGFGEAPVEGAENVKRNVANTNIVWHAGKLLALDEGNSPVAMDGDTLETAGPWTFEGKYQGPMTAHPKLDPRTGEMHFFGYMAAGPATPDISYQVVDRNGALIRSDMFKAPYASMVHDFIVTDEHVIFPIFPATIDVDRIMKGGPVIAWDPDAGSHIGIMARDASVDTIRWFKGDPCYVYHPMNAWTTHEGGRTRVIADVMKYSRVPLFPNADGSKAPASLTDEQSLLVRWTFDLDSNSDSYTEEVLTDLGGEFPRFDERFAGHKNRHGYYAAMRRPKEAPGASYDTFVHIDLQSGKRREWEPGVGRYVHEPVFVPRKESAAEGDGFLVSLCYDTARNISDFIVLDTDDISRGPVARVELPMRVPFGFHGNWRNGA</sequence>
<organism evidence="7 8">
    <name type="scientific">Parvibaculum lavamentivorans (strain DS-1 / DSM 13023 / NCIMB 13966)</name>
    <dbReference type="NCBI Taxonomy" id="402881"/>
    <lineage>
        <taxon>Bacteria</taxon>
        <taxon>Pseudomonadati</taxon>
        <taxon>Pseudomonadota</taxon>
        <taxon>Alphaproteobacteria</taxon>
        <taxon>Hyphomicrobiales</taxon>
        <taxon>Parvibaculaceae</taxon>
        <taxon>Parvibaculum</taxon>
    </lineage>
</organism>
<comment type="similarity">
    <text evidence="1 6">Belongs to the carotenoid oxygenase family.</text>
</comment>